<name>A0A2T0UEW7_9ACTN</name>
<dbReference type="OrthoDB" id="3520631at2"/>
<evidence type="ECO:0000313" key="2">
    <source>
        <dbReference type="EMBL" id="PRY56463.1"/>
    </source>
</evidence>
<feature type="region of interest" description="Disordered" evidence="1">
    <location>
        <begin position="75"/>
        <end position="104"/>
    </location>
</feature>
<dbReference type="Proteomes" id="UP000238176">
    <property type="component" value="Unassembled WGS sequence"/>
</dbReference>
<dbReference type="AlphaFoldDB" id="A0A2T0UEW7"/>
<dbReference type="RefSeq" id="WP_146148190.1">
    <property type="nucleotide sequence ID" value="NZ_PVTJ01000009.1"/>
</dbReference>
<organism evidence="2 3">
    <name type="scientific">Glycomyces artemisiae</name>
    <dbReference type="NCBI Taxonomy" id="1076443"/>
    <lineage>
        <taxon>Bacteria</taxon>
        <taxon>Bacillati</taxon>
        <taxon>Actinomycetota</taxon>
        <taxon>Actinomycetes</taxon>
        <taxon>Glycomycetales</taxon>
        <taxon>Glycomycetaceae</taxon>
        <taxon>Glycomyces</taxon>
    </lineage>
</organism>
<evidence type="ECO:0000256" key="1">
    <source>
        <dbReference type="SAM" id="MobiDB-lite"/>
    </source>
</evidence>
<reference evidence="2 3" key="1">
    <citation type="submission" date="2018-03" db="EMBL/GenBank/DDBJ databases">
        <title>Genomic Encyclopedia of Type Strains, Phase III (KMG-III): the genomes of soil and plant-associated and newly described type strains.</title>
        <authorList>
            <person name="Whitman W."/>
        </authorList>
    </citation>
    <scope>NUCLEOTIDE SEQUENCE [LARGE SCALE GENOMIC DNA]</scope>
    <source>
        <strain evidence="2 3">CGMCC 4.7067</strain>
    </source>
</reference>
<evidence type="ECO:0000313" key="3">
    <source>
        <dbReference type="Proteomes" id="UP000238176"/>
    </source>
</evidence>
<gene>
    <name evidence="2" type="ORF">B0I28_109112</name>
</gene>
<comment type="caution">
    <text evidence="2">The sequence shown here is derived from an EMBL/GenBank/DDBJ whole genome shotgun (WGS) entry which is preliminary data.</text>
</comment>
<accession>A0A2T0UEW7</accession>
<proteinExistence type="predicted"/>
<dbReference type="EMBL" id="PVTJ01000009">
    <property type="protein sequence ID" value="PRY56463.1"/>
    <property type="molecule type" value="Genomic_DNA"/>
</dbReference>
<keyword evidence="3" id="KW-1185">Reference proteome</keyword>
<sequence>MRVLNIDYKERRRRDGRPEGLLNRGITVFDVPRPVLRCRLRGHKPVIDGTGTVGQPGHLSRWVVCDRCDTRPEPQGRLHATGWDIGEPYPKPGDIREAAPGETNPGPWPEPVFEFHTQVLIGGAGRGFSAEFKVGNRGSENALGGHLSLWRLFGIYWSTGEFGRGIQRRLNPTGYESKVIEVSAYYSRIYWKLWADRDDNRLTSRWRAGSVRWRPLDLLLGEKHYPSEDIGDPVASVLVMPEGDRHRIALQLVRVDVKRRKRTRAKFHAWRVEWKTETGIPTMPGGRGTVLTASIRIDHANPASSAWALDALDAIRTDLAEARAARGYTSTPEDTTR</sequence>
<protein>
    <submittedName>
        <fullName evidence="2">Uncharacterized protein</fullName>
    </submittedName>
</protein>